<organism evidence="1 2">
    <name type="scientific">Acidiferrimicrobium australe</name>
    <dbReference type="NCBI Taxonomy" id="2664430"/>
    <lineage>
        <taxon>Bacteria</taxon>
        <taxon>Bacillati</taxon>
        <taxon>Actinomycetota</taxon>
        <taxon>Acidimicrobiia</taxon>
        <taxon>Acidimicrobiales</taxon>
        <taxon>Acidimicrobiaceae</taxon>
        <taxon>Acidiferrimicrobium</taxon>
    </lineage>
</organism>
<name>A0ABW9QXP9_9ACTN</name>
<evidence type="ECO:0000313" key="2">
    <source>
        <dbReference type="Proteomes" id="UP000437736"/>
    </source>
</evidence>
<accession>A0ABW9QXP9</accession>
<gene>
    <name evidence="1" type="ORF">GHK86_16030</name>
</gene>
<proteinExistence type="predicted"/>
<sequence length="53" mass="5289">MATSLALTLAAGPSRAGSWVAAVGVPCLGARAAAELGVDLDRLVLVPEAGEQW</sequence>
<evidence type="ECO:0000313" key="1">
    <source>
        <dbReference type="EMBL" id="MST34224.1"/>
    </source>
</evidence>
<reference evidence="1 2" key="1">
    <citation type="submission" date="2019-11" db="EMBL/GenBank/DDBJ databases">
        <title>Acidiferrimicrobium australis gen. nov., sp. nov., an acidophilic and obligately heterotrophic, member of the Actinobacteria that catalyses dissimilatory oxido- reduction of iron isolated from metal-rich acidic water in Chile.</title>
        <authorList>
            <person name="Gonzalez D."/>
            <person name="Huber K."/>
            <person name="Hedrich S."/>
            <person name="Rojas-Villalobos C."/>
            <person name="Quatrini R."/>
            <person name="Dinamarca M.A."/>
            <person name="Schwarz A."/>
            <person name="Canales C."/>
            <person name="Nancucheo I."/>
        </authorList>
    </citation>
    <scope>NUCLEOTIDE SEQUENCE [LARGE SCALE GENOMIC DNA]</scope>
    <source>
        <strain evidence="1 2">USS-CCA1</strain>
    </source>
</reference>
<dbReference type="EMBL" id="WJHE01000902">
    <property type="protein sequence ID" value="MST34224.1"/>
    <property type="molecule type" value="Genomic_DNA"/>
</dbReference>
<protein>
    <submittedName>
        <fullName evidence="1">Uncharacterized protein</fullName>
    </submittedName>
</protein>
<feature type="non-terminal residue" evidence="1">
    <location>
        <position position="53"/>
    </location>
</feature>
<keyword evidence="2" id="KW-1185">Reference proteome</keyword>
<comment type="caution">
    <text evidence="1">The sequence shown here is derived from an EMBL/GenBank/DDBJ whole genome shotgun (WGS) entry which is preliminary data.</text>
</comment>
<dbReference type="Proteomes" id="UP000437736">
    <property type="component" value="Unassembled WGS sequence"/>
</dbReference>